<dbReference type="GO" id="GO:0043190">
    <property type="term" value="C:ATP-binding cassette (ABC) transporter complex"/>
    <property type="evidence" value="ECO:0007669"/>
    <property type="project" value="InterPro"/>
</dbReference>
<dbReference type="RefSeq" id="WP_231447620.1">
    <property type="nucleotide sequence ID" value="NZ_JAJOMB010000018.1"/>
</dbReference>
<dbReference type="PANTHER" id="PTHR30290">
    <property type="entry name" value="PERIPLASMIC BINDING COMPONENT OF ABC TRANSPORTER"/>
    <property type="match status" value="1"/>
</dbReference>
<evidence type="ECO:0000256" key="1">
    <source>
        <dbReference type="SAM" id="SignalP"/>
    </source>
</evidence>
<dbReference type="Gene3D" id="3.40.190.10">
    <property type="entry name" value="Periplasmic binding protein-like II"/>
    <property type="match status" value="1"/>
</dbReference>
<organism evidence="3 4">
    <name type="scientific">Kineosporia babensis</name>
    <dbReference type="NCBI Taxonomy" id="499548"/>
    <lineage>
        <taxon>Bacteria</taxon>
        <taxon>Bacillati</taxon>
        <taxon>Actinomycetota</taxon>
        <taxon>Actinomycetes</taxon>
        <taxon>Kineosporiales</taxon>
        <taxon>Kineosporiaceae</taxon>
        <taxon>Kineosporia</taxon>
    </lineage>
</organism>
<dbReference type="InterPro" id="IPR000914">
    <property type="entry name" value="SBP_5_dom"/>
</dbReference>
<keyword evidence="1" id="KW-0732">Signal</keyword>
<dbReference type="PROSITE" id="PS51257">
    <property type="entry name" value="PROKAR_LIPOPROTEIN"/>
    <property type="match status" value="1"/>
</dbReference>
<dbReference type="CDD" id="cd08492">
    <property type="entry name" value="PBP2_NikA_DppA_OppA_like_15"/>
    <property type="match status" value="1"/>
</dbReference>
<feature type="domain" description="Solute-binding protein family 5" evidence="2">
    <location>
        <begin position="83"/>
        <end position="455"/>
    </location>
</feature>
<protein>
    <submittedName>
        <fullName evidence="3">ABC transporter substrate-binding protein</fullName>
    </submittedName>
</protein>
<dbReference type="GO" id="GO:0042597">
    <property type="term" value="C:periplasmic space"/>
    <property type="evidence" value="ECO:0007669"/>
    <property type="project" value="UniProtKB-ARBA"/>
</dbReference>
<accession>A0A9X1SWJ0</accession>
<dbReference type="InterPro" id="IPR039424">
    <property type="entry name" value="SBP_5"/>
</dbReference>
<proteinExistence type="predicted"/>
<name>A0A9X1SWJ0_9ACTN</name>
<dbReference type="Proteomes" id="UP001138997">
    <property type="component" value="Unassembled WGS sequence"/>
</dbReference>
<feature type="signal peptide" evidence="1">
    <location>
        <begin position="1"/>
        <end position="26"/>
    </location>
</feature>
<comment type="caution">
    <text evidence="3">The sequence shown here is derived from an EMBL/GenBank/DDBJ whole genome shotgun (WGS) entry which is preliminary data.</text>
</comment>
<evidence type="ECO:0000313" key="3">
    <source>
        <dbReference type="EMBL" id="MCD5314816.1"/>
    </source>
</evidence>
<reference evidence="3" key="1">
    <citation type="submission" date="2021-11" db="EMBL/GenBank/DDBJ databases">
        <title>Streptomyces corallinus and Kineosporia corallina sp. nov., two new coral-derived marine actinobacteria.</title>
        <authorList>
            <person name="Buangrab K."/>
            <person name="Sutthacheep M."/>
            <person name="Yeemin T."/>
            <person name="Harunari E."/>
            <person name="Igarashi Y."/>
            <person name="Sripreechasak P."/>
            <person name="Kanchanasin P."/>
            <person name="Tanasupawat S."/>
            <person name="Phongsopitanun W."/>
        </authorList>
    </citation>
    <scope>NUCLEOTIDE SEQUENCE</scope>
    <source>
        <strain evidence="3">JCM 31032</strain>
    </source>
</reference>
<dbReference type="EMBL" id="JAJOMB010000018">
    <property type="protein sequence ID" value="MCD5314816.1"/>
    <property type="molecule type" value="Genomic_DNA"/>
</dbReference>
<keyword evidence="4" id="KW-1185">Reference proteome</keyword>
<sequence length="536" mass="57094">MPIRRRLGIIAFPAAAALAVLSGCSAQSSGSAAEATPAPGGSLTYAVSTAFGSFDPNVTASVVDARVLRQVYDSLVDLDAEGTVQPWLASAWEVSDDGLTYTFTLREDVTFQDGTAFDAEAVCYNFDRITDPATKSLYAVSLIGPYDSCSAKDPATAVVTLKNAYTPFLTNLSTPFLGMVSPTAAEASGLADFGSNPVGSGPFRFASYRPNSDVVLERNPGYNWAPESAEHQGEAYLEQLTFQIIADATVRLGSLRNGDVQAADDVPAQQVSTVKQDSSLSYLEQTQSGATYQLFFNTERPGLDDPAVRSALVKAMDLDSAVKATYFGAYQRAAAPLAPGTIGYDESVSSGLSYNAQAAADELTAAGWIPGADGVREKDGQRLELTYMGPSPNYDNRQELAEFLVQNLKDVGVGVDLELLPSAQAFAMMEANTFDIATTSFVAVDPDILSTLYSSGSIFNFSRTKAFDEDLNQAQTLPAGAEREALYAQIQAEAISGAYSVPVYQLVYRVATSTAVRDIGFDPAAYPKFHDTYLAQ</sequence>
<feature type="chain" id="PRO_5040748701" evidence="1">
    <location>
        <begin position="27"/>
        <end position="536"/>
    </location>
</feature>
<dbReference type="GO" id="GO:0015833">
    <property type="term" value="P:peptide transport"/>
    <property type="evidence" value="ECO:0007669"/>
    <property type="project" value="TreeGrafter"/>
</dbReference>
<evidence type="ECO:0000313" key="4">
    <source>
        <dbReference type="Proteomes" id="UP001138997"/>
    </source>
</evidence>
<dbReference type="InterPro" id="IPR030678">
    <property type="entry name" value="Peptide/Ni-bd"/>
</dbReference>
<evidence type="ECO:0000259" key="2">
    <source>
        <dbReference type="Pfam" id="PF00496"/>
    </source>
</evidence>
<gene>
    <name evidence="3" type="ORF">LR394_28335</name>
</gene>
<dbReference type="SUPFAM" id="SSF53850">
    <property type="entry name" value="Periplasmic binding protein-like II"/>
    <property type="match status" value="1"/>
</dbReference>
<dbReference type="Pfam" id="PF00496">
    <property type="entry name" value="SBP_bac_5"/>
    <property type="match status" value="1"/>
</dbReference>
<dbReference type="AlphaFoldDB" id="A0A9X1SWJ0"/>
<dbReference type="PIRSF" id="PIRSF002741">
    <property type="entry name" value="MppA"/>
    <property type="match status" value="1"/>
</dbReference>
<dbReference type="Gene3D" id="3.10.105.10">
    <property type="entry name" value="Dipeptide-binding Protein, Domain 3"/>
    <property type="match status" value="1"/>
</dbReference>
<dbReference type="GO" id="GO:1904680">
    <property type="term" value="F:peptide transmembrane transporter activity"/>
    <property type="evidence" value="ECO:0007669"/>
    <property type="project" value="TreeGrafter"/>
</dbReference>